<organism evidence="2 3">
    <name type="scientific">Zizania palustris</name>
    <name type="common">Northern wild rice</name>
    <dbReference type="NCBI Taxonomy" id="103762"/>
    <lineage>
        <taxon>Eukaryota</taxon>
        <taxon>Viridiplantae</taxon>
        <taxon>Streptophyta</taxon>
        <taxon>Embryophyta</taxon>
        <taxon>Tracheophyta</taxon>
        <taxon>Spermatophyta</taxon>
        <taxon>Magnoliopsida</taxon>
        <taxon>Liliopsida</taxon>
        <taxon>Poales</taxon>
        <taxon>Poaceae</taxon>
        <taxon>BOP clade</taxon>
        <taxon>Oryzoideae</taxon>
        <taxon>Oryzeae</taxon>
        <taxon>Zizaniinae</taxon>
        <taxon>Zizania</taxon>
    </lineage>
</organism>
<dbReference type="Pfam" id="PF00560">
    <property type="entry name" value="LRR_1"/>
    <property type="match status" value="1"/>
</dbReference>
<evidence type="ECO:0008006" key="4">
    <source>
        <dbReference type="Google" id="ProtNLM"/>
    </source>
</evidence>
<dbReference type="Proteomes" id="UP000729402">
    <property type="component" value="Unassembled WGS sequence"/>
</dbReference>
<dbReference type="PANTHER" id="PTHR48006">
    <property type="entry name" value="LEUCINE-RICH REPEAT-CONTAINING PROTEIN DDB_G0281931-RELATED"/>
    <property type="match status" value="1"/>
</dbReference>
<accession>A0A8J5VHC3</accession>
<name>A0A8J5VHC3_ZIZPA</name>
<feature type="chain" id="PRO_5035255561" description="Leucine-rich repeat-containing N-terminal plant-type domain-containing protein" evidence="1">
    <location>
        <begin position="36"/>
        <end position="182"/>
    </location>
</feature>
<dbReference type="GO" id="GO:0005886">
    <property type="term" value="C:plasma membrane"/>
    <property type="evidence" value="ECO:0007669"/>
    <property type="project" value="TreeGrafter"/>
</dbReference>
<evidence type="ECO:0000256" key="1">
    <source>
        <dbReference type="SAM" id="SignalP"/>
    </source>
</evidence>
<keyword evidence="3" id="KW-1185">Reference proteome</keyword>
<gene>
    <name evidence="2" type="ORF">GUJ93_ZPchr0005g15538</name>
</gene>
<keyword evidence="1" id="KW-0732">Signal</keyword>
<proteinExistence type="predicted"/>
<dbReference type="PANTHER" id="PTHR48006:SF97">
    <property type="entry name" value="OS04G0291900 PROTEIN"/>
    <property type="match status" value="1"/>
</dbReference>
<dbReference type="InterPro" id="IPR051824">
    <property type="entry name" value="LRR_Rcpt-Like_S/T_Kinase"/>
</dbReference>
<sequence length="182" mass="20459">MQRRRRRRCVGGGVSVQLVWLLLVLAWSWRMLVEAQQQAALPKTDPIEVAALNTIMGRWGLKASSEWNISGEPCSGFASDATDWDHQRNINPFIKCVCSYDNNTVCHITRLRLHELNVIGHIPSELQNLTYLVDLDMNYNYLTGAIPSFIGKFTGMLYLGLGFNALSVPLPRNLGTLAIFSH</sequence>
<evidence type="ECO:0000313" key="2">
    <source>
        <dbReference type="EMBL" id="KAG8067620.1"/>
    </source>
</evidence>
<dbReference type="AlphaFoldDB" id="A0A8J5VHC3"/>
<feature type="signal peptide" evidence="1">
    <location>
        <begin position="1"/>
        <end position="35"/>
    </location>
</feature>
<dbReference type="OrthoDB" id="671703at2759"/>
<protein>
    <recommendedName>
        <fullName evidence="4">Leucine-rich repeat-containing N-terminal plant-type domain-containing protein</fullName>
    </recommendedName>
</protein>
<dbReference type="InterPro" id="IPR001611">
    <property type="entry name" value="Leu-rich_rpt"/>
</dbReference>
<reference evidence="2" key="1">
    <citation type="journal article" date="2021" name="bioRxiv">
        <title>Whole Genome Assembly and Annotation of Northern Wild Rice, Zizania palustris L., Supports a Whole Genome Duplication in the Zizania Genus.</title>
        <authorList>
            <person name="Haas M."/>
            <person name="Kono T."/>
            <person name="Macchietto M."/>
            <person name="Millas R."/>
            <person name="McGilp L."/>
            <person name="Shao M."/>
            <person name="Duquette J."/>
            <person name="Hirsch C.N."/>
            <person name="Kimball J."/>
        </authorList>
    </citation>
    <scope>NUCLEOTIDE SEQUENCE</scope>
    <source>
        <tissue evidence="2">Fresh leaf tissue</tissue>
    </source>
</reference>
<comment type="caution">
    <text evidence="2">The sequence shown here is derived from an EMBL/GenBank/DDBJ whole genome shotgun (WGS) entry which is preliminary data.</text>
</comment>
<reference evidence="2" key="2">
    <citation type="submission" date="2021-02" db="EMBL/GenBank/DDBJ databases">
        <authorList>
            <person name="Kimball J.A."/>
            <person name="Haas M.W."/>
            <person name="Macchietto M."/>
            <person name="Kono T."/>
            <person name="Duquette J."/>
            <person name="Shao M."/>
        </authorList>
    </citation>
    <scope>NUCLEOTIDE SEQUENCE</scope>
    <source>
        <tissue evidence="2">Fresh leaf tissue</tissue>
    </source>
</reference>
<dbReference type="EMBL" id="JAAALK010000284">
    <property type="protein sequence ID" value="KAG8067620.1"/>
    <property type="molecule type" value="Genomic_DNA"/>
</dbReference>
<evidence type="ECO:0000313" key="3">
    <source>
        <dbReference type="Proteomes" id="UP000729402"/>
    </source>
</evidence>